<keyword evidence="4" id="KW-0509">mRNA transport</keyword>
<evidence type="ECO:0000256" key="6">
    <source>
        <dbReference type="ARBA" id="ARBA00023010"/>
    </source>
</evidence>
<dbReference type="InterPro" id="IPR011502">
    <property type="entry name" value="Nucleoporin_Nup85"/>
</dbReference>
<dbReference type="GO" id="GO:0006406">
    <property type="term" value="P:mRNA export from nucleus"/>
    <property type="evidence" value="ECO:0007669"/>
    <property type="project" value="TreeGrafter"/>
</dbReference>
<evidence type="ECO:0000256" key="8">
    <source>
        <dbReference type="ARBA" id="ARBA00023242"/>
    </source>
</evidence>
<evidence type="ECO:0000256" key="1">
    <source>
        <dbReference type="ARBA" id="ARBA00004567"/>
    </source>
</evidence>
<reference evidence="10" key="1">
    <citation type="submission" date="2021-03" db="EMBL/GenBank/DDBJ databases">
        <title>Revisited historic fungal species revealed as producer of novel bioactive compounds through whole genome sequencing and comparative genomics.</title>
        <authorList>
            <person name="Vignolle G.A."/>
            <person name="Hochenegger N."/>
            <person name="Mach R.L."/>
            <person name="Mach-Aigner A.R."/>
            <person name="Javad Rahimi M."/>
            <person name="Salim K.A."/>
            <person name="Chan C.M."/>
            <person name="Lim L.B.L."/>
            <person name="Cai F."/>
            <person name="Druzhinina I.S."/>
            <person name="U'Ren J.M."/>
            <person name="Derntl C."/>
        </authorList>
    </citation>
    <scope>NUCLEOTIDE SEQUENCE</scope>
    <source>
        <strain evidence="10">TUCIM 5799</strain>
    </source>
</reference>
<keyword evidence="6" id="KW-0811">Translocation</keyword>
<evidence type="ECO:0000256" key="4">
    <source>
        <dbReference type="ARBA" id="ARBA00022816"/>
    </source>
</evidence>
<feature type="compositionally biased region" description="Polar residues" evidence="9">
    <location>
        <begin position="139"/>
        <end position="151"/>
    </location>
</feature>
<dbReference type="GO" id="GO:0031080">
    <property type="term" value="C:nuclear pore outer ring"/>
    <property type="evidence" value="ECO:0007669"/>
    <property type="project" value="TreeGrafter"/>
</dbReference>
<sequence>MQPAKLPDEGLTVSVVAFDLLPELRSQGGWMVTVERESAYVISHGKWRAAWPVHGGRGAIEKSNPIQNAPKRVDTSRELRPAAARPGLNFRIACSFSPCSLVFDVKRHQNLDSTCLSRFPPIPQPAPDRIANAAMFRLSESSSPATPQRNQRAGAGPSLFSFGAEHPSTTPAGPPPPPSSAPSFTPAGEPSPSYLQSSIMAGASTSSKVKAPNFGRPNLGNSSKPRSRGPLASSIRGTGARQPSGLSKHSYSVLDDLSDDDEEEDEEDGNAPPPARSGTYGMQYDDSEEEDETEMDDQYEQDEDEDQDQDQAIEDDEYEEDAEAEQDDDAMGEYDPDYDIEEELLQEIAAEASGDHFGGDDMDLIMMATPAATRRMQQEADDIFRASNMRSTYGPRREFNFASVAKDLYSQLGYAQVTEPSDVLVPTEEIVSRLYDDGVGAEDDEERLDDSLATAAGRLVETVWEPYSASLPKGNQEHEAKVGPGPNTPDFEKASWIAAMVFRLHHTPPLRDQFGGSQVVPLPLVLFKWQDDYHDPSKDQIESIRYHRPCPAAHSLFWQGVYMSLIRGNVEAAAILLRRADWEKVRKGPRGEAAYAGHVLSNINRVVEDVCTLIDACPGMKDENWDIRSSDWTLFRIKAKAAKETLINFAEGKDRPHRPSSRFNDSELEDSRGRGPTLTGLARKAESRLPWDIYESLQSLYSILIGEAEAITAAAQDWCEATVGLFGWWDDGHNNRKLGASFSRSQSLGAQPSGDDDWLDRLALSFRAAMKSDFHFNTLDPVEVCIACTFESNVDGIIGFLRTWSLPVASTVAEIASLGRWLPPPEPQNLITMSGFGEEDLAVLGLNQSTGPDDVDGIKDSTLIQYARALNNIHQLSGPITKKSGITTRITREGWEMAVQVVGRMDSPERSEELVNELLQSILDKIGPDSQATVDKIWALLNDLGMINFAEDTAEKYGDILKEDTYQFGDMLWYYALAHRPGKVRDVLNGLMSISLAESTIYPPESELDNRLRLILKERNTTLEQFAKQDLEAADLLGKMLSGYATLRKFYEIRDGNGTGGARSIARRQQAATALSFVIASADDNIRGGLYDDTRDAVVSEDFILALIGEASVFVNQSPAVLNQDQVDTLLKAVEDIQTVGSRVYEAADAFFQIVMSSGHGKGSTPADLMKKSTNSLNGSFVMTGSSMMASQLHKSIRESGVLKGPIKRAWDWRVNVLAGSSSEDVLKKIRLGLTKDLANLWLEQADSIIM</sequence>
<feature type="region of interest" description="Disordered" evidence="9">
    <location>
        <begin position="139"/>
        <end position="335"/>
    </location>
</feature>
<accession>A0A9P9WSR2</accession>
<comment type="subcellular location">
    <subcellularLocation>
        <location evidence="1">Nucleus</location>
        <location evidence="1">Nuclear pore complex</location>
    </subcellularLocation>
</comment>
<dbReference type="PANTHER" id="PTHR13373:SF21">
    <property type="entry name" value="NUCLEAR PORE COMPLEX PROTEIN NUP85"/>
    <property type="match status" value="1"/>
</dbReference>
<keyword evidence="5" id="KW-0653">Protein transport</keyword>
<feature type="compositionally biased region" description="Polar residues" evidence="9">
    <location>
        <begin position="193"/>
        <end position="208"/>
    </location>
</feature>
<organism evidence="10 11">
    <name type="scientific">Neoarthrinium moseri</name>
    <dbReference type="NCBI Taxonomy" id="1658444"/>
    <lineage>
        <taxon>Eukaryota</taxon>
        <taxon>Fungi</taxon>
        <taxon>Dikarya</taxon>
        <taxon>Ascomycota</taxon>
        <taxon>Pezizomycotina</taxon>
        <taxon>Sordariomycetes</taxon>
        <taxon>Xylariomycetidae</taxon>
        <taxon>Amphisphaeriales</taxon>
        <taxon>Apiosporaceae</taxon>
        <taxon>Neoarthrinium</taxon>
    </lineage>
</organism>
<keyword evidence="7" id="KW-0906">Nuclear pore complex</keyword>
<dbReference type="GO" id="GO:0006606">
    <property type="term" value="P:protein import into nucleus"/>
    <property type="evidence" value="ECO:0007669"/>
    <property type="project" value="TreeGrafter"/>
</dbReference>
<evidence type="ECO:0000256" key="3">
    <source>
        <dbReference type="ARBA" id="ARBA00022448"/>
    </source>
</evidence>
<dbReference type="EMBL" id="JAFIMR010000005">
    <property type="protein sequence ID" value="KAI1878597.1"/>
    <property type="molecule type" value="Genomic_DNA"/>
</dbReference>
<dbReference type="GO" id="GO:0045893">
    <property type="term" value="P:positive regulation of DNA-templated transcription"/>
    <property type="evidence" value="ECO:0007669"/>
    <property type="project" value="TreeGrafter"/>
</dbReference>
<keyword evidence="11" id="KW-1185">Reference proteome</keyword>
<evidence type="ECO:0000256" key="5">
    <source>
        <dbReference type="ARBA" id="ARBA00022927"/>
    </source>
</evidence>
<comment type="caution">
    <text evidence="10">The sequence shown here is derived from an EMBL/GenBank/DDBJ whole genome shotgun (WGS) entry which is preliminary data.</text>
</comment>
<evidence type="ECO:0000313" key="11">
    <source>
        <dbReference type="Proteomes" id="UP000829685"/>
    </source>
</evidence>
<evidence type="ECO:0000313" key="10">
    <source>
        <dbReference type="EMBL" id="KAI1878597.1"/>
    </source>
</evidence>
<dbReference type="AlphaFoldDB" id="A0A9P9WSR2"/>
<evidence type="ECO:0000256" key="2">
    <source>
        <dbReference type="ARBA" id="ARBA00005573"/>
    </source>
</evidence>
<name>A0A9P9WSR2_9PEZI</name>
<evidence type="ECO:0000256" key="9">
    <source>
        <dbReference type="SAM" id="MobiDB-lite"/>
    </source>
</evidence>
<gene>
    <name evidence="10" type="ORF">JX265_002774</name>
</gene>
<protein>
    <recommendedName>
        <fullName evidence="12">Nuclear pore complex protein Nup85</fullName>
    </recommendedName>
</protein>
<keyword evidence="8" id="KW-0539">Nucleus</keyword>
<feature type="region of interest" description="Disordered" evidence="9">
    <location>
        <begin position="651"/>
        <end position="679"/>
    </location>
</feature>
<comment type="similarity">
    <text evidence="2">Belongs to the nucleoporin Nup85 family.</text>
</comment>
<dbReference type="GO" id="GO:0017056">
    <property type="term" value="F:structural constituent of nuclear pore"/>
    <property type="evidence" value="ECO:0007669"/>
    <property type="project" value="TreeGrafter"/>
</dbReference>
<feature type="compositionally biased region" description="Acidic residues" evidence="9">
    <location>
        <begin position="285"/>
        <end position="335"/>
    </location>
</feature>
<evidence type="ECO:0000256" key="7">
    <source>
        <dbReference type="ARBA" id="ARBA00023132"/>
    </source>
</evidence>
<dbReference type="Proteomes" id="UP000829685">
    <property type="component" value="Unassembled WGS sequence"/>
</dbReference>
<feature type="compositionally biased region" description="Acidic residues" evidence="9">
    <location>
        <begin position="256"/>
        <end position="269"/>
    </location>
</feature>
<proteinExistence type="inferred from homology"/>
<dbReference type="PANTHER" id="PTHR13373">
    <property type="entry name" value="FROUNT PROTEIN-RELATED"/>
    <property type="match status" value="1"/>
</dbReference>
<evidence type="ECO:0008006" key="12">
    <source>
        <dbReference type="Google" id="ProtNLM"/>
    </source>
</evidence>
<keyword evidence="3" id="KW-0813">Transport</keyword>